<evidence type="ECO:0000256" key="8">
    <source>
        <dbReference type="ARBA" id="ARBA00023136"/>
    </source>
</evidence>
<keyword evidence="12" id="KW-0813">Transport</keyword>
<evidence type="ECO:0000256" key="1">
    <source>
        <dbReference type="ARBA" id="ARBA00004651"/>
    </source>
</evidence>
<evidence type="ECO:0000256" key="2">
    <source>
        <dbReference type="ARBA" id="ARBA00022475"/>
    </source>
</evidence>
<dbReference type="EMBL" id="JZRB01000011">
    <property type="protein sequence ID" value="KJV36240.1"/>
    <property type="molecule type" value="Genomic_DNA"/>
</dbReference>
<feature type="binding site" evidence="12">
    <location>
        <position position="60"/>
    </location>
    <ligand>
        <name>Na(+)</name>
        <dbReference type="ChEBI" id="CHEBI:29101"/>
        <note>structural</note>
    </ligand>
</feature>
<protein>
    <recommendedName>
        <fullName evidence="12">Fluoride-specific ion channel FluC</fullName>
    </recommendedName>
</protein>
<comment type="catalytic activity">
    <reaction evidence="11">
        <text>fluoride(in) = fluoride(out)</text>
        <dbReference type="Rhea" id="RHEA:76159"/>
        <dbReference type="ChEBI" id="CHEBI:17051"/>
    </reaction>
    <physiologicalReaction direction="left-to-right" evidence="11">
        <dbReference type="Rhea" id="RHEA:76160"/>
    </physiologicalReaction>
</comment>
<dbReference type="Proteomes" id="UP000033651">
    <property type="component" value="Unassembled WGS sequence"/>
</dbReference>
<keyword evidence="5 12" id="KW-1133">Transmembrane helix</keyword>
<dbReference type="Pfam" id="PF02537">
    <property type="entry name" value="CRCB"/>
    <property type="match status" value="1"/>
</dbReference>
<feature type="transmembrane region" description="Helical" evidence="12">
    <location>
        <begin position="49"/>
        <end position="69"/>
    </location>
</feature>
<evidence type="ECO:0000313" key="14">
    <source>
        <dbReference type="Proteomes" id="UP000033651"/>
    </source>
</evidence>
<feature type="transmembrane region" description="Helical" evidence="12">
    <location>
        <begin position="20"/>
        <end position="42"/>
    </location>
</feature>
<keyword evidence="4 12" id="KW-0812">Transmembrane</keyword>
<comment type="similarity">
    <text evidence="10 12">Belongs to the fluoride channel Fluc/FEX (TC 1.A.43) family.</text>
</comment>
<dbReference type="PANTHER" id="PTHR28259">
    <property type="entry name" value="FLUORIDE EXPORT PROTEIN 1-RELATED"/>
    <property type="match status" value="1"/>
</dbReference>
<dbReference type="HAMAP" id="MF_00454">
    <property type="entry name" value="FluC"/>
    <property type="match status" value="1"/>
</dbReference>
<sequence>MARYGLSAFGMRLVGQGFPWPTLVINILGSALMGALTGWLAVQGNAPQSLRLFIATGILGGFTTFSTFSLETVLLYQRGQLGLAVAYVAASVAIGVGALMLAMRLARAMG</sequence>
<keyword evidence="14" id="KW-1185">Reference proteome</keyword>
<comment type="function">
    <text evidence="12">Fluoride-specific ion channel. Important for reducing fluoride concentration in the cell, thus reducing its toxicity.</text>
</comment>
<evidence type="ECO:0000313" key="13">
    <source>
        <dbReference type="EMBL" id="KJV36240.1"/>
    </source>
</evidence>
<keyword evidence="7 12" id="KW-0406">Ion transport</keyword>
<keyword evidence="3" id="KW-0997">Cell inner membrane</keyword>
<evidence type="ECO:0000256" key="10">
    <source>
        <dbReference type="ARBA" id="ARBA00035120"/>
    </source>
</evidence>
<dbReference type="NCBIfam" id="TIGR00494">
    <property type="entry name" value="crcB"/>
    <property type="match status" value="1"/>
</dbReference>
<name>A0A0F3KY91_9GAMM</name>
<proteinExistence type="inferred from homology"/>
<evidence type="ECO:0000256" key="3">
    <source>
        <dbReference type="ARBA" id="ARBA00022519"/>
    </source>
</evidence>
<dbReference type="GO" id="GO:0046872">
    <property type="term" value="F:metal ion binding"/>
    <property type="evidence" value="ECO:0007669"/>
    <property type="project" value="UniProtKB-KW"/>
</dbReference>
<accession>A0A0F3KY91</accession>
<dbReference type="PANTHER" id="PTHR28259:SF1">
    <property type="entry name" value="FLUORIDE EXPORT PROTEIN 1-RELATED"/>
    <property type="match status" value="1"/>
</dbReference>
<evidence type="ECO:0000256" key="11">
    <source>
        <dbReference type="ARBA" id="ARBA00035585"/>
    </source>
</evidence>
<dbReference type="InterPro" id="IPR003691">
    <property type="entry name" value="FluC"/>
</dbReference>
<keyword evidence="6 12" id="KW-0915">Sodium</keyword>
<feature type="binding site" evidence="12">
    <location>
        <position position="63"/>
    </location>
    <ligand>
        <name>Na(+)</name>
        <dbReference type="ChEBI" id="CHEBI:29101"/>
        <note>structural</note>
    </ligand>
</feature>
<comment type="subcellular location">
    <subcellularLocation>
        <location evidence="1 12">Cell membrane</location>
        <topology evidence="1 12">Multi-pass membrane protein</topology>
    </subcellularLocation>
</comment>
<evidence type="ECO:0000256" key="7">
    <source>
        <dbReference type="ARBA" id="ARBA00023065"/>
    </source>
</evidence>
<keyword evidence="8 12" id="KW-0472">Membrane</keyword>
<evidence type="ECO:0000256" key="6">
    <source>
        <dbReference type="ARBA" id="ARBA00023053"/>
    </source>
</evidence>
<reference evidence="13 14" key="1">
    <citation type="submission" date="2015-03" db="EMBL/GenBank/DDBJ databases">
        <title>Draft genome sequence of Luteibacter yeojuensis strain SU11.</title>
        <authorList>
            <person name="Sulaiman J."/>
            <person name="Priya K."/>
            <person name="Chan K.-G."/>
        </authorList>
    </citation>
    <scope>NUCLEOTIDE SEQUENCE [LARGE SCALE GENOMIC DNA]</scope>
    <source>
        <strain evidence="13 14">SU11</strain>
    </source>
</reference>
<dbReference type="GO" id="GO:0005886">
    <property type="term" value="C:plasma membrane"/>
    <property type="evidence" value="ECO:0007669"/>
    <property type="project" value="UniProtKB-SubCell"/>
</dbReference>
<dbReference type="PATRIC" id="fig|345309.4.peg.322"/>
<comment type="activity regulation">
    <text evidence="12">Na(+) is not transported, but it plays an essential structural role and its presence is essential for fluoride channel function.</text>
</comment>
<evidence type="ECO:0000256" key="4">
    <source>
        <dbReference type="ARBA" id="ARBA00022692"/>
    </source>
</evidence>
<gene>
    <name evidence="12" type="primary">fluC</name>
    <name evidence="12" type="synonym">crcB</name>
    <name evidence="13" type="ORF">VI08_05810</name>
</gene>
<evidence type="ECO:0000256" key="12">
    <source>
        <dbReference type="HAMAP-Rule" id="MF_00454"/>
    </source>
</evidence>
<keyword evidence="9 12" id="KW-0407">Ion channel</keyword>
<comment type="caution">
    <text evidence="13">The sequence shown here is derived from an EMBL/GenBank/DDBJ whole genome shotgun (WGS) entry which is preliminary data.</text>
</comment>
<keyword evidence="2 12" id="KW-1003">Cell membrane</keyword>
<feature type="transmembrane region" description="Helical" evidence="12">
    <location>
        <begin position="81"/>
        <end position="102"/>
    </location>
</feature>
<evidence type="ECO:0000256" key="9">
    <source>
        <dbReference type="ARBA" id="ARBA00023303"/>
    </source>
</evidence>
<dbReference type="GO" id="GO:0062054">
    <property type="term" value="F:fluoride channel activity"/>
    <property type="evidence" value="ECO:0007669"/>
    <property type="project" value="UniProtKB-UniRule"/>
</dbReference>
<evidence type="ECO:0000256" key="5">
    <source>
        <dbReference type="ARBA" id="ARBA00022989"/>
    </source>
</evidence>
<organism evidence="13 14">
    <name type="scientific">Luteibacter yeojuensis</name>
    <dbReference type="NCBI Taxonomy" id="345309"/>
    <lineage>
        <taxon>Bacteria</taxon>
        <taxon>Pseudomonadati</taxon>
        <taxon>Pseudomonadota</taxon>
        <taxon>Gammaproteobacteria</taxon>
        <taxon>Lysobacterales</taxon>
        <taxon>Rhodanobacteraceae</taxon>
        <taxon>Luteibacter</taxon>
    </lineage>
</organism>
<dbReference type="AlphaFoldDB" id="A0A0F3KY91"/>
<keyword evidence="12" id="KW-0479">Metal-binding</keyword>
<dbReference type="GO" id="GO:0140114">
    <property type="term" value="P:cellular detoxification of fluoride"/>
    <property type="evidence" value="ECO:0007669"/>
    <property type="project" value="UniProtKB-UniRule"/>
</dbReference>